<dbReference type="InterPro" id="IPR009069">
    <property type="entry name" value="Cys_alpha_HP_mot_SF"/>
</dbReference>
<dbReference type="InterPro" id="IPR010625">
    <property type="entry name" value="CHCH"/>
</dbReference>
<dbReference type="Gene3D" id="1.10.287.1130">
    <property type="entry name" value="CytochromE C oxidase copper chaperone"/>
    <property type="match status" value="1"/>
</dbReference>
<reference evidence="3" key="1">
    <citation type="submission" date="2015-11" db="EMBL/GenBank/DDBJ databases">
        <title>De novo transcriptome assembly of four potential Pierce s Disease insect vectors from Arizona vineyards.</title>
        <authorList>
            <person name="Tassone E.E."/>
        </authorList>
    </citation>
    <scope>NUCLEOTIDE SEQUENCE</scope>
</reference>
<feature type="domain" description="CHCH" evidence="2">
    <location>
        <begin position="44"/>
        <end position="77"/>
    </location>
</feature>
<dbReference type="GO" id="GO:0003723">
    <property type="term" value="F:RNA binding"/>
    <property type="evidence" value="ECO:0007669"/>
    <property type="project" value="TreeGrafter"/>
</dbReference>
<dbReference type="GO" id="GO:0005654">
    <property type="term" value="C:nucleoplasm"/>
    <property type="evidence" value="ECO:0007669"/>
    <property type="project" value="TreeGrafter"/>
</dbReference>
<gene>
    <name evidence="3" type="ORF">g.18030</name>
</gene>
<dbReference type="InterPro" id="IPR033620">
    <property type="entry name" value="Ribosomal_mS37_met"/>
</dbReference>
<dbReference type="PANTHER" id="PTHR31278:SF2">
    <property type="entry name" value="SMALL RIBOSOMAL SUBUNIT PROTEIN MS37"/>
    <property type="match status" value="1"/>
</dbReference>
<name>A0A1B6EW37_9HEMI</name>
<keyword evidence="1" id="KW-1015">Disulfide bond</keyword>
<dbReference type="SUPFAM" id="SSF47072">
    <property type="entry name" value="Cysteine alpha-hairpin motif"/>
    <property type="match status" value="1"/>
</dbReference>
<proteinExistence type="predicted"/>
<protein>
    <recommendedName>
        <fullName evidence="2">CHCH domain-containing protein</fullName>
    </recommendedName>
</protein>
<dbReference type="EMBL" id="GECZ01027651">
    <property type="protein sequence ID" value="JAS42118.1"/>
    <property type="molecule type" value="Transcribed_RNA"/>
</dbReference>
<dbReference type="GO" id="GO:0005761">
    <property type="term" value="C:mitochondrial ribosome"/>
    <property type="evidence" value="ECO:0007669"/>
    <property type="project" value="InterPro"/>
</dbReference>
<dbReference type="AlphaFoldDB" id="A0A1B6EW37"/>
<sequence length="117" mass="13385">MRLTSFLNKRGWLPEHKVEFQELLPLKLKNSVSGKGEKSAENPCVQEMMVLFSCLKKNEYNQSPCGNELDALNKCYKTHQVTVQKEKELMKLGILAPGAKNLNHRQIGMLLKRFPAK</sequence>
<dbReference type="Pfam" id="PF06747">
    <property type="entry name" value="CHCH"/>
    <property type="match status" value="1"/>
</dbReference>
<evidence type="ECO:0000313" key="3">
    <source>
        <dbReference type="EMBL" id="JAS42118.1"/>
    </source>
</evidence>
<evidence type="ECO:0000256" key="1">
    <source>
        <dbReference type="ARBA" id="ARBA00023157"/>
    </source>
</evidence>
<dbReference type="PANTHER" id="PTHR31278">
    <property type="entry name" value="CHCHD1"/>
    <property type="match status" value="1"/>
</dbReference>
<evidence type="ECO:0000259" key="2">
    <source>
        <dbReference type="Pfam" id="PF06747"/>
    </source>
</evidence>
<organism evidence="3">
    <name type="scientific">Cuerna arida</name>
    <dbReference type="NCBI Taxonomy" id="1464854"/>
    <lineage>
        <taxon>Eukaryota</taxon>
        <taxon>Metazoa</taxon>
        <taxon>Ecdysozoa</taxon>
        <taxon>Arthropoda</taxon>
        <taxon>Hexapoda</taxon>
        <taxon>Insecta</taxon>
        <taxon>Pterygota</taxon>
        <taxon>Neoptera</taxon>
        <taxon>Paraneoptera</taxon>
        <taxon>Hemiptera</taxon>
        <taxon>Auchenorrhyncha</taxon>
        <taxon>Membracoidea</taxon>
        <taxon>Cicadellidae</taxon>
        <taxon>Cicadellinae</taxon>
        <taxon>Proconiini</taxon>
        <taxon>Cuerna</taxon>
    </lineage>
</organism>
<dbReference type="PROSITE" id="PS51808">
    <property type="entry name" value="CHCH"/>
    <property type="match status" value="1"/>
</dbReference>
<dbReference type="GO" id="GO:0032543">
    <property type="term" value="P:mitochondrial translation"/>
    <property type="evidence" value="ECO:0007669"/>
    <property type="project" value="InterPro"/>
</dbReference>
<accession>A0A1B6EW37</accession>